<evidence type="ECO:0000313" key="4">
    <source>
        <dbReference type="EMBL" id="SIR43330.1"/>
    </source>
</evidence>
<evidence type="ECO:0000256" key="2">
    <source>
        <dbReference type="RuleBase" id="RU003616"/>
    </source>
</evidence>
<name>A0A1N7AW50_9FIRM</name>
<keyword evidence="5" id="KW-1185">Reference proteome</keyword>
<gene>
    <name evidence="4" type="ORF">SAMN05421834_12614</name>
</gene>
<dbReference type="Pfam" id="PF00011">
    <property type="entry name" value="HSP20"/>
    <property type="match status" value="1"/>
</dbReference>
<dbReference type="Proteomes" id="UP000185669">
    <property type="component" value="Unassembled WGS sequence"/>
</dbReference>
<comment type="similarity">
    <text evidence="1 2">Belongs to the small heat shock protein (HSP20) family.</text>
</comment>
<dbReference type="InterPro" id="IPR031107">
    <property type="entry name" value="Small_HSP"/>
</dbReference>
<dbReference type="PROSITE" id="PS01031">
    <property type="entry name" value="SHSP"/>
    <property type="match status" value="1"/>
</dbReference>
<organism evidence="4 5">
    <name type="scientific">Halanaerobium kushneri</name>
    <dbReference type="NCBI Taxonomy" id="56779"/>
    <lineage>
        <taxon>Bacteria</taxon>
        <taxon>Bacillati</taxon>
        <taxon>Bacillota</taxon>
        <taxon>Clostridia</taxon>
        <taxon>Halanaerobiales</taxon>
        <taxon>Halanaerobiaceae</taxon>
        <taxon>Halanaerobium</taxon>
    </lineage>
</organism>
<feature type="domain" description="SHSP" evidence="3">
    <location>
        <begin position="33"/>
        <end position="146"/>
    </location>
</feature>
<dbReference type="CDD" id="cd06471">
    <property type="entry name" value="ACD_LpsHSP_like"/>
    <property type="match status" value="1"/>
</dbReference>
<dbReference type="InterPro" id="IPR008978">
    <property type="entry name" value="HSP20-like_chaperone"/>
</dbReference>
<proteinExistence type="inferred from homology"/>
<dbReference type="AlphaFoldDB" id="A0A1N7AW50"/>
<evidence type="ECO:0000256" key="1">
    <source>
        <dbReference type="PROSITE-ProRule" id="PRU00285"/>
    </source>
</evidence>
<dbReference type="Gene3D" id="2.60.40.790">
    <property type="match status" value="1"/>
</dbReference>
<dbReference type="OrthoDB" id="9811615at2"/>
<dbReference type="RefSeq" id="WP_076545883.1">
    <property type="nucleotide sequence ID" value="NZ_FTNC01000026.1"/>
</dbReference>
<dbReference type="STRING" id="56779.SAMN05421834_12614"/>
<accession>A0A1N7AW50</accession>
<dbReference type="PANTHER" id="PTHR11527">
    <property type="entry name" value="HEAT-SHOCK PROTEIN 20 FAMILY MEMBER"/>
    <property type="match status" value="1"/>
</dbReference>
<sequence>MFDLVPFRNRSRRDVVERDEDPFNSLVSGFFDDVMDFAGRSFRADIKESDEEYTIEAEMPGMKKEDIQLEINDDYLTISAEHQEEKEEKKENYIRRERRQGKYTRSFYLENVNQDDIKAEYDEGVLKVHLPKEEKTPVKKRTIDIE</sequence>
<protein>
    <submittedName>
        <fullName evidence="4">HSP20 family protein</fullName>
    </submittedName>
</protein>
<dbReference type="EMBL" id="FTNC01000026">
    <property type="protein sequence ID" value="SIR43330.1"/>
    <property type="molecule type" value="Genomic_DNA"/>
</dbReference>
<dbReference type="SUPFAM" id="SSF49764">
    <property type="entry name" value="HSP20-like chaperones"/>
    <property type="match status" value="1"/>
</dbReference>
<dbReference type="InterPro" id="IPR002068">
    <property type="entry name" value="A-crystallin/Hsp20_dom"/>
</dbReference>
<evidence type="ECO:0000259" key="3">
    <source>
        <dbReference type="PROSITE" id="PS01031"/>
    </source>
</evidence>
<evidence type="ECO:0000313" key="5">
    <source>
        <dbReference type="Proteomes" id="UP000185669"/>
    </source>
</evidence>
<reference evidence="5" key="1">
    <citation type="submission" date="2017-01" db="EMBL/GenBank/DDBJ databases">
        <authorList>
            <person name="Varghese N."/>
            <person name="Submissions S."/>
        </authorList>
    </citation>
    <scope>NUCLEOTIDE SEQUENCE [LARGE SCALE GENOMIC DNA]</scope>
    <source>
        <strain evidence="5">ATCC 700103</strain>
    </source>
</reference>